<name>A0A081KBN2_9GAMM</name>
<dbReference type="Gene3D" id="3.40.50.2000">
    <property type="entry name" value="Glycogen Phosphorylase B"/>
    <property type="match status" value="1"/>
</dbReference>
<organism evidence="3 4">
    <name type="scientific">Endozoicomonas elysicola</name>
    <dbReference type="NCBI Taxonomy" id="305900"/>
    <lineage>
        <taxon>Bacteria</taxon>
        <taxon>Pseudomonadati</taxon>
        <taxon>Pseudomonadota</taxon>
        <taxon>Gammaproteobacteria</taxon>
        <taxon>Oceanospirillales</taxon>
        <taxon>Endozoicomonadaceae</taxon>
        <taxon>Endozoicomonas</taxon>
    </lineage>
</organism>
<proteinExistence type="predicted"/>
<sequence length="1134" mass="129393">MPSKKQQSVRSSVFGCLVASTEAAYFNGLRRANDGFLKAIIRYSRFKEIHIFAPQPLLPDLKSGWEYFLQHYGSDKSIHFLPAHELSKYFSKIKYEVFHQGDPWIGRLTALRDAYCQEPFPVTGRAHTLSTDSNMSNTRDLLLSPLKSCDAILCSSKAQKKVMMRLLSAASSSISDHIGVAIPYKGSVVKLPLGIEPDECFTGSTEDAREGLDVKQGQFVILTLGRVSPAYKMDLNPVLLVMNDLVEGYGYRNIKWVVAGAGDAASPAVQTLLKQAYDLNLEGCIRFELDIDDDRKNKWLSACDMVLTLSDNIQESFGLVPLEAMVNGKAVVLSDWNGYSELVEDGVSGCLIETMSTDFDQLARPLGSLLTDHAHLLQSQGTAVNLSQCSEKIHQLIQNPQLLLSIGEQGKQRVFQCYQWESIVDEYHQLVNGLNKDAAQISRLNNRPVGIPYHQIFEHYPAYQLEESKNLKTTDRGVRMLLRAEQYYHYAEMESFLKPDLIDQVAQLCLSGCKVADLKARFPQDPTLLLNIIWMCKYQLLVHAENQPLRQPYNQKRWWPEEKRLPADIMLHLDCAEPHRFRLLEPLLSWLDTQLIGYHKQSENLELRSSLLTFFVSKMDEQLLQAIGWVGEMNNTQQYADILDYVFEQGGLLFLSTKFPLWYRLNRLRVVHALKDFKKLFSRFNRDLNDINQLFSDDWQKPVQGITRLDFPLSTSSCMIAIIGCDNGENLVYKNRDLGIEHQIIGFTEENSNIAGKLNQWLEGQPGLATIRILPGSFDGSYGFCEFIDNSNHEILDDKQVAVYYQRLGVIAGLSILLGLGDVHNRNIVSRNGVPFIVDVKAAFCPNVIKAFESELNDPQRAFCGADNSFQRTSLPSVLELFHFNSYKECLFQLINGELIEMPPVEENLVTNNWIRSSGSHSLSKSKPFLCGQYANAFEKGLASVFRAVVVHCDEWYLLLKNCKGMSVCHLQQYDRQFFWRQKVNLWTFHGFQEFSENRLRAYFSRVMNRLCQGEEEVQRWVEPEWFEPAAHLSDELVRSMLSGSISEFRREIGGSEVFSESFHRGSYRKVISDNYFSVDTLSKSICLVQDMAENPQKMECYLTFLTAVVKQWLLEKVVPGKNFPEALKYKLPE</sequence>
<dbReference type="eggNOG" id="COG0438">
    <property type="taxonomic scope" value="Bacteria"/>
</dbReference>
<dbReference type="eggNOG" id="COG4403">
    <property type="taxonomic scope" value="Bacteria"/>
</dbReference>
<dbReference type="Pfam" id="PF13575">
    <property type="entry name" value="DUF4135"/>
    <property type="match status" value="1"/>
</dbReference>
<evidence type="ECO:0000313" key="4">
    <source>
        <dbReference type="Proteomes" id="UP000027997"/>
    </source>
</evidence>
<feature type="domain" description="Lantibiotic biosynthesis protein dehydration" evidence="2">
    <location>
        <begin position="660"/>
        <end position="878"/>
    </location>
</feature>
<keyword evidence="4" id="KW-1185">Reference proteome</keyword>
<dbReference type="EMBL" id="JOJP01000001">
    <property type="protein sequence ID" value="KEI71558.1"/>
    <property type="molecule type" value="Genomic_DNA"/>
</dbReference>
<accession>A0A081KBN2</accession>
<evidence type="ECO:0000259" key="1">
    <source>
        <dbReference type="Pfam" id="PF00534"/>
    </source>
</evidence>
<dbReference type="AlphaFoldDB" id="A0A081KBN2"/>
<dbReference type="GO" id="GO:1901135">
    <property type="term" value="P:carbohydrate derivative metabolic process"/>
    <property type="evidence" value="ECO:0007669"/>
    <property type="project" value="UniProtKB-ARBA"/>
</dbReference>
<protein>
    <recommendedName>
        <fullName evidence="5">Lantibiotic biosynthesis protein dehydration domain-containing protein</fullName>
    </recommendedName>
</protein>
<dbReference type="CDD" id="cd03801">
    <property type="entry name" value="GT4_PimA-like"/>
    <property type="match status" value="1"/>
</dbReference>
<evidence type="ECO:0008006" key="5">
    <source>
        <dbReference type="Google" id="ProtNLM"/>
    </source>
</evidence>
<dbReference type="PANTHER" id="PTHR12526">
    <property type="entry name" value="GLYCOSYLTRANSFERASE"/>
    <property type="match status" value="1"/>
</dbReference>
<dbReference type="InterPro" id="IPR025410">
    <property type="entry name" value="Lant_dehyd"/>
</dbReference>
<dbReference type="InterPro" id="IPR001296">
    <property type="entry name" value="Glyco_trans_1"/>
</dbReference>
<comment type="caution">
    <text evidence="3">The sequence shown here is derived from an EMBL/GenBank/DDBJ whole genome shotgun (WGS) entry which is preliminary data.</text>
</comment>
<dbReference type="SUPFAM" id="SSF53756">
    <property type="entry name" value="UDP-Glycosyltransferase/glycogen phosphorylase"/>
    <property type="match status" value="1"/>
</dbReference>
<dbReference type="RefSeq" id="WP_020583174.1">
    <property type="nucleotide sequence ID" value="NZ_JOJP01000001.1"/>
</dbReference>
<dbReference type="Proteomes" id="UP000027997">
    <property type="component" value="Unassembled WGS sequence"/>
</dbReference>
<evidence type="ECO:0000313" key="3">
    <source>
        <dbReference type="EMBL" id="KEI71558.1"/>
    </source>
</evidence>
<gene>
    <name evidence="3" type="ORF">GV64_13135</name>
</gene>
<feature type="domain" description="Glycosyl transferase family 1" evidence="1">
    <location>
        <begin position="206"/>
        <end position="373"/>
    </location>
</feature>
<dbReference type="Pfam" id="PF00534">
    <property type="entry name" value="Glycos_transf_1"/>
    <property type="match status" value="1"/>
</dbReference>
<dbReference type="STRING" id="305900.GV64_13135"/>
<evidence type="ECO:0000259" key="2">
    <source>
        <dbReference type="Pfam" id="PF13575"/>
    </source>
</evidence>
<reference evidence="3 4" key="1">
    <citation type="submission" date="2014-06" db="EMBL/GenBank/DDBJ databases">
        <title>Whole Genome Sequences of Three Symbiotic Endozoicomonas Bacteria.</title>
        <authorList>
            <person name="Neave M.J."/>
            <person name="Apprill A."/>
            <person name="Voolstra C.R."/>
        </authorList>
    </citation>
    <scope>NUCLEOTIDE SEQUENCE [LARGE SCALE GENOMIC DNA]</scope>
    <source>
        <strain evidence="3 4">DSM 22380</strain>
    </source>
</reference>
<dbReference type="GO" id="GO:0016757">
    <property type="term" value="F:glycosyltransferase activity"/>
    <property type="evidence" value="ECO:0007669"/>
    <property type="project" value="InterPro"/>
</dbReference>